<keyword evidence="2" id="KW-0812">Transmembrane</keyword>
<feature type="transmembrane region" description="Helical" evidence="2">
    <location>
        <begin position="352"/>
        <end position="376"/>
    </location>
</feature>
<dbReference type="Pfam" id="PF07699">
    <property type="entry name" value="Ephrin_rec_like"/>
    <property type="match status" value="2"/>
</dbReference>
<keyword evidence="2" id="KW-1133">Transmembrane helix</keyword>
<evidence type="ECO:0000256" key="1">
    <source>
        <dbReference type="SAM" id="MobiDB-lite"/>
    </source>
</evidence>
<evidence type="ECO:0000256" key="3">
    <source>
        <dbReference type="SAM" id="SignalP"/>
    </source>
</evidence>
<keyword evidence="3" id="KW-0732">Signal</keyword>
<evidence type="ECO:0000256" key="2">
    <source>
        <dbReference type="SAM" id="Phobius"/>
    </source>
</evidence>
<proteinExistence type="predicted"/>
<evidence type="ECO:0000313" key="6">
    <source>
        <dbReference type="Proteomes" id="UP001497497"/>
    </source>
</evidence>
<dbReference type="AlphaFoldDB" id="A0AAV2H5H8"/>
<dbReference type="Gene3D" id="2.10.50.10">
    <property type="entry name" value="Tumor Necrosis Factor Receptor, subunit A, domain 2"/>
    <property type="match status" value="3"/>
</dbReference>
<dbReference type="PANTHER" id="PTHR46967">
    <property type="entry name" value="INSULIN-LIKE GROWTH FACTOR BINDING PROTEIN,N-TERMINAL"/>
    <property type="match status" value="1"/>
</dbReference>
<feature type="compositionally biased region" description="Basic residues" evidence="1">
    <location>
        <begin position="404"/>
        <end position="413"/>
    </location>
</feature>
<name>A0AAV2H5H8_LYMST</name>
<sequence length="495" mass="55270">MDVHDILCSPSGSLAVIRLGFWLSLFTWSLAWAQWTLTSDICPKGSYWNSNEMSCKKCDKGSYQSVEGSSYVRPTECTSCPNLTTTLIDGATLPRYCIFDCPLGTEYSFLNKHCTLCPVGQYRDASSQVCYYCPLGFTTINPGQQTCTRTLSTSPPTYDLTLVVDLGIKMLPCQNADHMKIVLETNVLFMMRRLRRRYPGLCGNDRCDNIRIDIIHVCDSLRGDETEASANMTISNLRSRLAENGYPDKVRDILSIIDGAFYDMTVISDNLLALPICYYTPGHSLNLDGICEQCSPGQFSNSKTYQCELCPKGTYSSTSVNDFCEQCPDGHTTKEVGSVLQAECDKEPTSDLVIIVSASVAGFVVIVIVIVIIVICKRRKESSRERREGRSSGGSGSQAIKSSQSKHRHRPTKRATSNQYSDPHLPVRPESHQAQGRQGHPPKIDSVYHIPSSAHNWDNESVHQYNRPGTNMDYVIPVDYNMPTVEQEPTYEELF</sequence>
<dbReference type="InterPro" id="IPR011641">
    <property type="entry name" value="Tyr-kin_ephrin_A/B_rcpt-like"/>
</dbReference>
<feature type="chain" id="PRO_5043696416" description="TNFR-Cys domain-containing protein" evidence="3">
    <location>
        <begin position="34"/>
        <end position="495"/>
    </location>
</feature>
<feature type="domain" description="TNFR-Cys" evidence="4">
    <location>
        <begin position="42"/>
        <end position="77"/>
    </location>
</feature>
<evidence type="ECO:0000313" key="5">
    <source>
        <dbReference type="EMBL" id="CAL1527459.1"/>
    </source>
</evidence>
<keyword evidence="2" id="KW-0472">Membrane</keyword>
<dbReference type="InterPro" id="IPR009030">
    <property type="entry name" value="Growth_fac_rcpt_cys_sf"/>
</dbReference>
<organism evidence="5 6">
    <name type="scientific">Lymnaea stagnalis</name>
    <name type="common">Great pond snail</name>
    <name type="synonym">Helix stagnalis</name>
    <dbReference type="NCBI Taxonomy" id="6523"/>
    <lineage>
        <taxon>Eukaryota</taxon>
        <taxon>Metazoa</taxon>
        <taxon>Spiralia</taxon>
        <taxon>Lophotrochozoa</taxon>
        <taxon>Mollusca</taxon>
        <taxon>Gastropoda</taxon>
        <taxon>Heterobranchia</taxon>
        <taxon>Euthyneura</taxon>
        <taxon>Panpulmonata</taxon>
        <taxon>Hygrophila</taxon>
        <taxon>Lymnaeoidea</taxon>
        <taxon>Lymnaeidae</taxon>
        <taxon>Lymnaea</taxon>
    </lineage>
</organism>
<gene>
    <name evidence="5" type="ORF">GSLYS_00001636001</name>
</gene>
<dbReference type="Proteomes" id="UP001497497">
    <property type="component" value="Unassembled WGS sequence"/>
</dbReference>
<comment type="caution">
    <text evidence="5">The sequence shown here is derived from an EMBL/GenBank/DDBJ whole genome shotgun (WGS) entry which is preliminary data.</text>
</comment>
<feature type="signal peptide" evidence="3">
    <location>
        <begin position="1"/>
        <end position="33"/>
    </location>
</feature>
<dbReference type="SMART" id="SM01411">
    <property type="entry name" value="Ephrin_rec_like"/>
    <property type="match status" value="3"/>
</dbReference>
<accession>A0AAV2H5H8</accession>
<evidence type="ECO:0000259" key="4">
    <source>
        <dbReference type="SMART" id="SM00208"/>
    </source>
</evidence>
<feature type="region of interest" description="Disordered" evidence="1">
    <location>
        <begin position="382"/>
        <end position="450"/>
    </location>
</feature>
<feature type="domain" description="TNFR-Cys" evidence="4">
    <location>
        <begin position="117"/>
        <end position="147"/>
    </location>
</feature>
<feature type="domain" description="TNFR-Cys" evidence="4">
    <location>
        <begin position="310"/>
        <end position="354"/>
    </location>
</feature>
<dbReference type="PANTHER" id="PTHR46967:SF1">
    <property type="entry name" value="KERATIN-ASSOCIATED PROTEIN 16-1-LIKE"/>
    <property type="match status" value="1"/>
</dbReference>
<dbReference type="SMART" id="SM00208">
    <property type="entry name" value="TNFR"/>
    <property type="match status" value="3"/>
</dbReference>
<reference evidence="5 6" key="1">
    <citation type="submission" date="2024-04" db="EMBL/GenBank/DDBJ databases">
        <authorList>
            <consortium name="Genoscope - CEA"/>
            <person name="William W."/>
        </authorList>
    </citation>
    <scope>NUCLEOTIDE SEQUENCE [LARGE SCALE GENOMIC DNA]</scope>
</reference>
<dbReference type="EMBL" id="CAXITT010000018">
    <property type="protein sequence ID" value="CAL1527459.1"/>
    <property type="molecule type" value="Genomic_DNA"/>
</dbReference>
<keyword evidence="6" id="KW-1185">Reference proteome</keyword>
<dbReference type="SUPFAM" id="SSF57184">
    <property type="entry name" value="Growth factor receptor domain"/>
    <property type="match status" value="2"/>
</dbReference>
<dbReference type="InterPro" id="IPR001368">
    <property type="entry name" value="TNFR/NGFR_Cys_rich_reg"/>
</dbReference>
<protein>
    <recommendedName>
        <fullName evidence="4">TNFR-Cys domain-containing protein</fullName>
    </recommendedName>
</protein>